<name>A0AAN7CF79_9PEZI</name>
<feature type="compositionally biased region" description="Basic and acidic residues" evidence="1">
    <location>
        <begin position="90"/>
        <end position="100"/>
    </location>
</feature>
<organism evidence="2 3">
    <name type="scientific">Achaetomium macrosporum</name>
    <dbReference type="NCBI Taxonomy" id="79813"/>
    <lineage>
        <taxon>Eukaryota</taxon>
        <taxon>Fungi</taxon>
        <taxon>Dikarya</taxon>
        <taxon>Ascomycota</taxon>
        <taxon>Pezizomycotina</taxon>
        <taxon>Sordariomycetes</taxon>
        <taxon>Sordariomycetidae</taxon>
        <taxon>Sordariales</taxon>
        <taxon>Chaetomiaceae</taxon>
        <taxon>Achaetomium</taxon>
    </lineage>
</organism>
<comment type="caution">
    <text evidence="2">The sequence shown here is derived from an EMBL/GenBank/DDBJ whole genome shotgun (WGS) entry which is preliminary data.</text>
</comment>
<protein>
    <submittedName>
        <fullName evidence="2">Uncharacterized protein</fullName>
    </submittedName>
</protein>
<evidence type="ECO:0000313" key="3">
    <source>
        <dbReference type="Proteomes" id="UP001303760"/>
    </source>
</evidence>
<feature type="compositionally biased region" description="Polar residues" evidence="1">
    <location>
        <begin position="122"/>
        <end position="131"/>
    </location>
</feature>
<sequence length="131" mass="14835">MCFHKRLLFGCSHYEWLGLTRPCELEESYNRGEVQVGCSVKWSHGFDTIRIEDKCPECAEKGANDNYRLGVLKEQIKVLKEHLRLIKGVPEIKEDKRDADQDPTLPGAGEGAPSPPVRTDDSTNTSFEKNE</sequence>
<dbReference type="AlphaFoldDB" id="A0AAN7CF79"/>
<gene>
    <name evidence="2" type="ORF">C8A03DRAFT_31160</name>
</gene>
<dbReference type="Proteomes" id="UP001303760">
    <property type="component" value="Unassembled WGS sequence"/>
</dbReference>
<dbReference type="EMBL" id="MU860035">
    <property type="protein sequence ID" value="KAK4240670.1"/>
    <property type="molecule type" value="Genomic_DNA"/>
</dbReference>
<evidence type="ECO:0000313" key="2">
    <source>
        <dbReference type="EMBL" id="KAK4240670.1"/>
    </source>
</evidence>
<accession>A0AAN7CF79</accession>
<proteinExistence type="predicted"/>
<reference evidence="2" key="2">
    <citation type="submission" date="2023-05" db="EMBL/GenBank/DDBJ databases">
        <authorList>
            <consortium name="Lawrence Berkeley National Laboratory"/>
            <person name="Steindorff A."/>
            <person name="Hensen N."/>
            <person name="Bonometti L."/>
            <person name="Westerberg I."/>
            <person name="Brannstrom I.O."/>
            <person name="Guillou S."/>
            <person name="Cros-Aarteil S."/>
            <person name="Calhoun S."/>
            <person name="Haridas S."/>
            <person name="Kuo A."/>
            <person name="Mondo S."/>
            <person name="Pangilinan J."/>
            <person name="Riley R."/>
            <person name="Labutti K."/>
            <person name="Andreopoulos B."/>
            <person name="Lipzen A."/>
            <person name="Chen C."/>
            <person name="Yanf M."/>
            <person name="Daum C."/>
            <person name="Ng V."/>
            <person name="Clum A."/>
            <person name="Ohm R."/>
            <person name="Martin F."/>
            <person name="Silar P."/>
            <person name="Natvig D."/>
            <person name="Lalanne C."/>
            <person name="Gautier V."/>
            <person name="Ament-Velasquez S.L."/>
            <person name="Kruys A."/>
            <person name="Hutchinson M.I."/>
            <person name="Powell A.J."/>
            <person name="Barry K."/>
            <person name="Miller A.N."/>
            <person name="Grigoriev I.V."/>
            <person name="Debuchy R."/>
            <person name="Gladieux P."/>
            <person name="Thoren M.H."/>
            <person name="Johannesson H."/>
        </authorList>
    </citation>
    <scope>NUCLEOTIDE SEQUENCE</scope>
    <source>
        <strain evidence="2">CBS 532.94</strain>
    </source>
</reference>
<feature type="non-terminal residue" evidence="2">
    <location>
        <position position="131"/>
    </location>
</feature>
<feature type="region of interest" description="Disordered" evidence="1">
    <location>
        <begin position="90"/>
        <end position="131"/>
    </location>
</feature>
<reference evidence="2" key="1">
    <citation type="journal article" date="2023" name="Mol. Phylogenet. Evol.">
        <title>Genome-scale phylogeny and comparative genomics of the fungal order Sordariales.</title>
        <authorList>
            <person name="Hensen N."/>
            <person name="Bonometti L."/>
            <person name="Westerberg I."/>
            <person name="Brannstrom I.O."/>
            <person name="Guillou S."/>
            <person name="Cros-Aarteil S."/>
            <person name="Calhoun S."/>
            <person name="Haridas S."/>
            <person name="Kuo A."/>
            <person name="Mondo S."/>
            <person name="Pangilinan J."/>
            <person name="Riley R."/>
            <person name="LaButti K."/>
            <person name="Andreopoulos B."/>
            <person name="Lipzen A."/>
            <person name="Chen C."/>
            <person name="Yan M."/>
            <person name="Daum C."/>
            <person name="Ng V."/>
            <person name="Clum A."/>
            <person name="Steindorff A."/>
            <person name="Ohm R.A."/>
            <person name="Martin F."/>
            <person name="Silar P."/>
            <person name="Natvig D.O."/>
            <person name="Lalanne C."/>
            <person name="Gautier V."/>
            <person name="Ament-Velasquez S.L."/>
            <person name="Kruys A."/>
            <person name="Hutchinson M.I."/>
            <person name="Powell A.J."/>
            <person name="Barry K."/>
            <person name="Miller A.N."/>
            <person name="Grigoriev I.V."/>
            <person name="Debuchy R."/>
            <person name="Gladieux P."/>
            <person name="Hiltunen Thoren M."/>
            <person name="Johannesson H."/>
        </authorList>
    </citation>
    <scope>NUCLEOTIDE SEQUENCE</scope>
    <source>
        <strain evidence="2">CBS 532.94</strain>
    </source>
</reference>
<evidence type="ECO:0000256" key="1">
    <source>
        <dbReference type="SAM" id="MobiDB-lite"/>
    </source>
</evidence>
<keyword evidence="3" id="KW-1185">Reference proteome</keyword>